<feature type="region of interest" description="Disordered" evidence="20">
    <location>
        <begin position="890"/>
        <end position="914"/>
    </location>
</feature>
<dbReference type="PANTHER" id="PTHR45364:SF12">
    <property type="entry name" value="HISTONE DEACETYLASE"/>
    <property type="match status" value="1"/>
</dbReference>
<dbReference type="Gene3D" id="3.40.800.20">
    <property type="entry name" value="Histone deacetylase domain"/>
    <property type="match status" value="1"/>
</dbReference>
<dbReference type="InterPro" id="IPR047574">
    <property type="entry name" value="AD"/>
</dbReference>
<comment type="similarity">
    <text evidence="3">Belongs to the histone deacetylase family. HD type 2 subfamily.</text>
</comment>
<dbReference type="Pfam" id="PF15111">
    <property type="entry name" value="TMEM101"/>
    <property type="match status" value="1"/>
</dbReference>
<dbReference type="STRING" id="8469.M7B6Z3"/>
<evidence type="ECO:0000256" key="20">
    <source>
        <dbReference type="SAM" id="MobiDB-lite"/>
    </source>
</evidence>
<sequence>MSRLSAGAIASTEVKLKLQEFLLSKSKEVTAGSFNHSLPQHSKCCAPGSGPSSPNSSNSTIAENGFAGSAPNIHTEQLLPQHRALAMDGSASQLSLYTSPSLPNISLGLQATVTVTNSHLNIITKTGELPRQPTTHPEETEEELTEQQEALLEDRVPLGPVALVVDGSPESESTQDELEEDEGGEPVKDDGGASGEEEEPIDSPEVEELGVAYKQVFPDAQQLQPIQLFPASLTIATLPHQALSRTQSSPATAGIKTTTAEPPVKHLFTTGVIYDTFMLKHQCMCGNTNIHPEHAGRIQSIWSRLQETGLLSKCERIRGRKATLDEIQTVHSEHHTLLYGTSPLNRQKLDSKKLLGPISQKMYAVLPCGGIGVDSDTVWNEMHSSSAVRMAVGCLVELAFKVASGELKNGFAVIRPPGHHAEESTAMGFCFFNSVAIAAKLLQQKLSVGKILIVDWDIHHGNGTQQAFYSDPNVLYISLHRYDNGNFFPGSGAPEEVGSGMGVGYNVNIAWTGGVDPPIGDVEYLAAFRTVVMPIANEFSPDVVLVSAGFDAVEGHLSPLGGYSVTAKCFGHLTKQLMKLAGGRVVLALEGGHDLTAICDASEACVSALLGVELDPLDQALLQQKPNVNAVATLEKVIEIQSKHWSSVNRCASVVSCSLLEAQKGEAEEAETVSAMALLSVDAEQGSTDCSPSGKPNHADILLVNLQYVSEVEIINDRTETPPPLASLNVSKLANKARTEKEEKMSQAYAISAGVSLEGQQLFQTIHKTIKDCKWQEKNIVVMEDVVIAPPYQVENCKGKEGSALSHVRKIGQTVAEGTTLYGPTSAGERDKLSGDTEQLIRKILIVLLRGFDLANRAIYKGLYKYGQTGQTKVYLAQCPVFRQRPVPGYPDARGAGRGGTEPGGVSNPEPRLDSARSWEGNPLLAAGSQRSACPRDRDAAGCGRVGPDFQGAIKACPHLCVCYESSDFVDCRGRRLAHVPRSIPPSTWFLDLRHNHLTSLEAGSFDALWSMKILLLAHNSVGQLWPKAFTGLGFLEKMDLSHNLLAQLPADFSDDLASLKELKAAYNRLSAVGYESLQHLESLEKLDLSYNQVASIEKGAFRGLSRLRYLYLQSNRLGVVHNGFFSMLQNLEVLFLGTNNISAIELEAFTSLHSVNLLALTGNQLIHLKFKTILNIQTPSTHLQLAGNPWACDCDLQRVFSKILSVRHLHVEDYANITCASPWQLAGLPLVSVDAQLCMAETATVLVITVTVLVTVIAAIVMAERNRKKRQEKNWNESDGPFDLQEKKPDIPVPYLYLDMGAAVLCASFMSFGVKRRWFALGAALQLAVSTYAAYIGGYVHYGDWLKVRMYSRTIAIIGGFLILASGAGEIYRQKPRSRSLQSTGQVFLGIYLICVAYSLQHSKEDRLAYLNHILGGEITLQLLFILYGVLALSFLSGYYISTAAQILSVILPLVILFIDGNLGYWHDSRRVEFWNQMKLIGQNVGIFGAIIILATDG</sequence>
<keyword evidence="19" id="KW-0539">Nucleus</keyword>
<comment type="subcellular location">
    <subcellularLocation>
        <location evidence="2">Cell membrane</location>
    </subcellularLocation>
    <subcellularLocation>
        <location evidence="1">Nucleus</location>
    </subcellularLocation>
</comment>
<evidence type="ECO:0000256" key="12">
    <source>
        <dbReference type="ARBA" id="ARBA00022801"/>
    </source>
</evidence>
<evidence type="ECO:0000256" key="7">
    <source>
        <dbReference type="ARBA" id="ARBA00022614"/>
    </source>
</evidence>
<feature type="transmembrane region" description="Helical" evidence="21">
    <location>
        <begin position="1479"/>
        <end position="1497"/>
    </location>
</feature>
<keyword evidence="7" id="KW-0433">Leucine-rich repeat</keyword>
<keyword evidence="16" id="KW-0805">Transcription regulation</keyword>
<dbReference type="SUPFAM" id="SSF52058">
    <property type="entry name" value="L domain-like"/>
    <property type="match status" value="1"/>
</dbReference>
<dbReference type="InterPro" id="IPR023696">
    <property type="entry name" value="Ureohydrolase_dom_sf"/>
</dbReference>
<accession>M7B6Z3</accession>
<keyword evidence="10" id="KW-0732">Signal</keyword>
<feature type="domain" description="AD" evidence="22">
    <location>
        <begin position="726"/>
        <end position="820"/>
    </location>
</feature>
<keyword evidence="8 21" id="KW-0812">Transmembrane</keyword>
<dbReference type="PRINTS" id="PR01270">
    <property type="entry name" value="HDASUPER"/>
</dbReference>
<keyword evidence="18" id="KW-0804">Transcription</keyword>
<feature type="transmembrane region" description="Helical" evidence="21">
    <location>
        <begin position="1422"/>
        <end position="1442"/>
    </location>
</feature>
<organism evidence="23 24">
    <name type="scientific">Chelonia mydas</name>
    <name type="common">Green sea-turtle</name>
    <name type="synonym">Chelonia agassizi</name>
    <dbReference type="NCBI Taxonomy" id="8469"/>
    <lineage>
        <taxon>Eukaryota</taxon>
        <taxon>Metazoa</taxon>
        <taxon>Chordata</taxon>
        <taxon>Craniata</taxon>
        <taxon>Vertebrata</taxon>
        <taxon>Euteleostomi</taxon>
        <taxon>Archelosauria</taxon>
        <taxon>Testudinata</taxon>
        <taxon>Testudines</taxon>
        <taxon>Cryptodira</taxon>
        <taxon>Durocryptodira</taxon>
        <taxon>Americhelydia</taxon>
        <taxon>Chelonioidea</taxon>
        <taxon>Cheloniidae</taxon>
        <taxon>Chelonia</taxon>
    </lineage>
</organism>
<keyword evidence="14" id="KW-0156">Chromatin regulator</keyword>
<gene>
    <name evidence="23" type="ORF">UY3_09034</name>
</gene>
<dbReference type="Pfam" id="PF09793">
    <property type="entry name" value="AD"/>
    <property type="match status" value="1"/>
</dbReference>
<evidence type="ECO:0000256" key="17">
    <source>
        <dbReference type="ARBA" id="ARBA00023136"/>
    </source>
</evidence>
<dbReference type="GO" id="GO:0005634">
    <property type="term" value="C:nucleus"/>
    <property type="evidence" value="ECO:0007669"/>
    <property type="project" value="UniProtKB-SubCell"/>
</dbReference>
<evidence type="ECO:0000256" key="2">
    <source>
        <dbReference type="ARBA" id="ARBA00004236"/>
    </source>
</evidence>
<dbReference type="PANTHER" id="PTHR45364">
    <property type="entry name" value="HISTONE DEACETYLASE 9-RELATED"/>
    <property type="match status" value="1"/>
</dbReference>
<keyword evidence="12" id="KW-0378">Hydrolase</keyword>
<evidence type="ECO:0000256" key="1">
    <source>
        <dbReference type="ARBA" id="ARBA00004123"/>
    </source>
</evidence>
<keyword evidence="13" id="KW-0862">Zinc</keyword>
<dbReference type="InterPro" id="IPR000286">
    <property type="entry name" value="HDACs"/>
</dbReference>
<keyword evidence="24" id="KW-1185">Reference proteome</keyword>
<keyword evidence="9" id="KW-0479">Metal-binding</keyword>
<dbReference type="EC" id="3.5.1.98" evidence="4"/>
<dbReference type="eggNOG" id="KOG1343">
    <property type="taxonomic scope" value="Eukaryota"/>
</dbReference>
<evidence type="ECO:0000256" key="15">
    <source>
        <dbReference type="ARBA" id="ARBA00022989"/>
    </source>
</evidence>
<proteinExistence type="inferred from homology"/>
<dbReference type="GO" id="GO:0005886">
    <property type="term" value="C:plasma membrane"/>
    <property type="evidence" value="ECO:0007669"/>
    <property type="project" value="UniProtKB-SubCell"/>
</dbReference>
<keyword evidence="15 21" id="KW-1133">Transmembrane helix</keyword>
<protein>
    <recommendedName>
        <fullName evidence="4">histone deacetylase</fullName>
        <ecNumber evidence="4">3.5.1.98</ecNumber>
    </recommendedName>
</protein>
<keyword evidence="6" id="KW-0678">Repressor</keyword>
<evidence type="ECO:0000256" key="11">
    <source>
        <dbReference type="ARBA" id="ARBA00022737"/>
    </source>
</evidence>
<feature type="transmembrane region" description="Helical" evidence="21">
    <location>
        <begin position="1319"/>
        <end position="1343"/>
    </location>
</feature>
<keyword evidence="17 21" id="KW-0472">Membrane</keyword>
<dbReference type="GO" id="GO:0046872">
    <property type="term" value="F:metal ion binding"/>
    <property type="evidence" value="ECO:0007669"/>
    <property type="project" value="UniProtKB-KW"/>
</dbReference>
<feature type="region of interest" description="Disordered" evidence="20">
    <location>
        <begin position="43"/>
        <end position="63"/>
    </location>
</feature>
<evidence type="ECO:0000256" key="19">
    <source>
        <dbReference type="ARBA" id="ARBA00023242"/>
    </source>
</evidence>
<dbReference type="Gene3D" id="3.80.10.10">
    <property type="entry name" value="Ribonuclease Inhibitor"/>
    <property type="match status" value="2"/>
</dbReference>
<evidence type="ECO:0000256" key="16">
    <source>
        <dbReference type="ARBA" id="ARBA00023015"/>
    </source>
</evidence>
<evidence type="ECO:0000313" key="23">
    <source>
        <dbReference type="EMBL" id="EMP33741.1"/>
    </source>
</evidence>
<dbReference type="SUPFAM" id="SSF52768">
    <property type="entry name" value="Arginase/deacetylase"/>
    <property type="match status" value="1"/>
</dbReference>
<keyword evidence="11" id="KW-0677">Repeat</keyword>
<evidence type="ECO:0000256" key="21">
    <source>
        <dbReference type="SAM" id="Phobius"/>
    </source>
</evidence>
<feature type="region of interest" description="Disordered" evidence="20">
    <location>
        <begin position="125"/>
        <end position="146"/>
    </location>
</feature>
<dbReference type="InterPro" id="IPR003591">
    <property type="entry name" value="Leu-rich_rpt_typical-subtyp"/>
</dbReference>
<evidence type="ECO:0000256" key="9">
    <source>
        <dbReference type="ARBA" id="ARBA00022723"/>
    </source>
</evidence>
<dbReference type="SMART" id="SM00013">
    <property type="entry name" value="LRRNT"/>
    <property type="match status" value="1"/>
</dbReference>
<dbReference type="FunFam" id="3.80.10.10:FF:001438">
    <property type="entry name" value="Uncharacterized protein"/>
    <property type="match status" value="1"/>
</dbReference>
<feature type="transmembrane region" description="Helical" evidence="21">
    <location>
        <begin position="1355"/>
        <end position="1373"/>
    </location>
</feature>
<dbReference type="InterPro" id="IPR032675">
    <property type="entry name" value="LRR_dom_sf"/>
</dbReference>
<feature type="transmembrane region" description="Helical" evidence="21">
    <location>
        <begin position="1448"/>
        <end position="1467"/>
    </location>
</feature>
<dbReference type="Pfam" id="PF13855">
    <property type="entry name" value="LRR_8"/>
    <property type="match status" value="2"/>
</dbReference>
<dbReference type="PROSITE" id="PS51450">
    <property type="entry name" value="LRR"/>
    <property type="match status" value="1"/>
</dbReference>
<dbReference type="Pfam" id="PF00850">
    <property type="entry name" value="Hist_deacetyl"/>
    <property type="match status" value="1"/>
</dbReference>
<reference evidence="24" key="1">
    <citation type="journal article" date="2013" name="Nat. Genet.">
        <title>The draft genomes of soft-shell turtle and green sea turtle yield insights into the development and evolution of the turtle-specific body plan.</title>
        <authorList>
            <person name="Wang Z."/>
            <person name="Pascual-Anaya J."/>
            <person name="Zadissa A."/>
            <person name="Li W."/>
            <person name="Niimura Y."/>
            <person name="Huang Z."/>
            <person name="Li C."/>
            <person name="White S."/>
            <person name="Xiong Z."/>
            <person name="Fang D."/>
            <person name="Wang B."/>
            <person name="Ming Y."/>
            <person name="Chen Y."/>
            <person name="Zheng Y."/>
            <person name="Kuraku S."/>
            <person name="Pignatelli M."/>
            <person name="Herrero J."/>
            <person name="Beal K."/>
            <person name="Nozawa M."/>
            <person name="Li Q."/>
            <person name="Wang J."/>
            <person name="Zhang H."/>
            <person name="Yu L."/>
            <person name="Shigenobu S."/>
            <person name="Wang J."/>
            <person name="Liu J."/>
            <person name="Flicek P."/>
            <person name="Searle S."/>
            <person name="Wang J."/>
            <person name="Kuratani S."/>
            <person name="Yin Y."/>
            <person name="Aken B."/>
            <person name="Zhang G."/>
            <person name="Irie N."/>
        </authorList>
    </citation>
    <scope>NUCLEOTIDE SEQUENCE [LARGE SCALE GENOMIC DNA]</scope>
</reference>
<feature type="region of interest" description="Disordered" evidence="20">
    <location>
        <begin position="163"/>
        <end position="202"/>
    </location>
</feature>
<dbReference type="FunFam" id="3.40.800.20:FF:000002">
    <property type="entry name" value="Histone deacetylase"/>
    <property type="match status" value="1"/>
</dbReference>
<dbReference type="InterPro" id="IPR029371">
    <property type="entry name" value="TMEM101"/>
</dbReference>
<evidence type="ECO:0000256" key="8">
    <source>
        <dbReference type="ARBA" id="ARBA00022692"/>
    </source>
</evidence>
<evidence type="ECO:0000256" key="10">
    <source>
        <dbReference type="ARBA" id="ARBA00022729"/>
    </source>
</evidence>
<dbReference type="InterPro" id="IPR023801">
    <property type="entry name" value="His_deacetylse_dom"/>
</dbReference>
<evidence type="ECO:0000256" key="6">
    <source>
        <dbReference type="ARBA" id="ARBA00022491"/>
    </source>
</evidence>
<evidence type="ECO:0000256" key="5">
    <source>
        <dbReference type="ARBA" id="ARBA00022475"/>
    </source>
</evidence>
<feature type="transmembrane region" description="Helical" evidence="21">
    <location>
        <begin position="1244"/>
        <end position="1264"/>
    </location>
</feature>
<dbReference type="Proteomes" id="UP000031443">
    <property type="component" value="Unassembled WGS sequence"/>
</dbReference>
<keyword evidence="5" id="KW-1003">Cell membrane</keyword>
<evidence type="ECO:0000313" key="24">
    <source>
        <dbReference type="Proteomes" id="UP000031443"/>
    </source>
</evidence>
<evidence type="ECO:0000256" key="3">
    <source>
        <dbReference type="ARBA" id="ARBA00007738"/>
    </source>
</evidence>
<evidence type="ECO:0000256" key="13">
    <source>
        <dbReference type="ARBA" id="ARBA00022833"/>
    </source>
</evidence>
<dbReference type="InterPro" id="IPR001611">
    <property type="entry name" value="Leu-rich_rpt"/>
</dbReference>
<name>M7B6Z3_CHEMY</name>
<feature type="compositionally biased region" description="Low complexity" evidence="20">
    <location>
        <begin position="47"/>
        <end position="59"/>
    </location>
</feature>
<dbReference type="InterPro" id="IPR019181">
    <property type="entry name" value="LSM12_ABD"/>
</dbReference>
<evidence type="ECO:0000256" key="18">
    <source>
        <dbReference type="ARBA" id="ARBA00023163"/>
    </source>
</evidence>
<dbReference type="InterPro" id="IPR037138">
    <property type="entry name" value="His_deacetylse_dom_sf"/>
</dbReference>
<dbReference type="PROSITE" id="PS52001">
    <property type="entry name" value="AD"/>
    <property type="match status" value="1"/>
</dbReference>
<dbReference type="SMART" id="SM00369">
    <property type="entry name" value="LRR_TYP"/>
    <property type="match status" value="7"/>
</dbReference>
<dbReference type="GO" id="GO:0141221">
    <property type="term" value="F:histone deacetylase activity, hydrolytic mechanism"/>
    <property type="evidence" value="ECO:0007669"/>
    <property type="project" value="UniProtKB-EC"/>
</dbReference>
<evidence type="ECO:0000256" key="14">
    <source>
        <dbReference type="ARBA" id="ARBA00022853"/>
    </source>
</evidence>
<dbReference type="InterPro" id="IPR000372">
    <property type="entry name" value="LRRNT"/>
</dbReference>
<evidence type="ECO:0000259" key="22">
    <source>
        <dbReference type="PROSITE" id="PS52001"/>
    </source>
</evidence>
<dbReference type="EMBL" id="KB535131">
    <property type="protein sequence ID" value="EMP33741.1"/>
    <property type="molecule type" value="Genomic_DNA"/>
</dbReference>
<dbReference type="CDD" id="cd10007">
    <property type="entry name" value="HDAC5"/>
    <property type="match status" value="1"/>
</dbReference>
<evidence type="ECO:0000256" key="4">
    <source>
        <dbReference type="ARBA" id="ARBA00012111"/>
    </source>
</evidence>
<feature type="compositionally biased region" description="Acidic residues" evidence="20">
    <location>
        <begin position="173"/>
        <end position="184"/>
    </location>
</feature>
<dbReference type="SMART" id="SM00995">
    <property type="entry name" value="AD"/>
    <property type="match status" value="1"/>
</dbReference>